<dbReference type="GO" id="GO:0016874">
    <property type="term" value="F:ligase activity"/>
    <property type="evidence" value="ECO:0007669"/>
    <property type="project" value="UniProtKB-KW"/>
</dbReference>
<dbReference type="RefSeq" id="WP_271010955.1">
    <property type="nucleotide sequence ID" value="NZ_JAQIFT010000010.1"/>
</dbReference>
<keyword evidence="1" id="KW-0436">Ligase</keyword>
<name>A0AA42DKB1_9FIRM</name>
<dbReference type="PANTHER" id="PTHR40037">
    <property type="entry name" value="PHOSPHOESTERASE YJCG-RELATED"/>
    <property type="match status" value="1"/>
</dbReference>
<sequence>MRYVIVCEVGGEGGRFNNQLRKEVYEKLGAKSSTLPAHFTIKAPFEYDGIPNDLDMKLEQFCKHEKAAPFRLEGYNHFDDRVIYMDVVMSKEGKALHDRLIDTLEELPYLTFDKKDGKDKVFHVTVSSKKIQPIYSKLWDYVHQYPCQFECSFDNITLYKWEEHKWVVHKAYHISK</sequence>
<keyword evidence="2" id="KW-1185">Reference proteome</keyword>
<protein>
    <submittedName>
        <fullName evidence="1">2'-5' RNA ligase family protein</fullName>
    </submittedName>
</protein>
<dbReference type="Proteomes" id="UP001169242">
    <property type="component" value="Unassembled WGS sequence"/>
</dbReference>
<gene>
    <name evidence="1" type="ORF">PBV87_02055</name>
</gene>
<organism evidence="1 2">
    <name type="scientific">Holtiella tumoricola</name>
    <dbReference type="NCBI Taxonomy" id="3018743"/>
    <lineage>
        <taxon>Bacteria</taxon>
        <taxon>Bacillati</taxon>
        <taxon>Bacillota</taxon>
        <taxon>Clostridia</taxon>
        <taxon>Lachnospirales</taxon>
        <taxon>Cellulosilyticaceae</taxon>
        <taxon>Holtiella</taxon>
    </lineage>
</organism>
<dbReference type="Gene3D" id="3.90.1140.10">
    <property type="entry name" value="Cyclic phosphodiesterase"/>
    <property type="match status" value="1"/>
</dbReference>
<dbReference type="SUPFAM" id="SSF55144">
    <property type="entry name" value="LigT-like"/>
    <property type="match status" value="1"/>
</dbReference>
<comment type="caution">
    <text evidence="1">The sequence shown here is derived from an EMBL/GenBank/DDBJ whole genome shotgun (WGS) entry which is preliminary data.</text>
</comment>
<evidence type="ECO:0000313" key="2">
    <source>
        <dbReference type="Proteomes" id="UP001169242"/>
    </source>
</evidence>
<dbReference type="PANTHER" id="PTHR40037:SF1">
    <property type="entry name" value="PHOSPHOESTERASE SAOUHSC_00951-RELATED"/>
    <property type="match status" value="1"/>
</dbReference>
<evidence type="ECO:0000313" key="1">
    <source>
        <dbReference type="EMBL" id="MDA3730288.1"/>
    </source>
</evidence>
<dbReference type="InterPro" id="IPR050580">
    <property type="entry name" value="2H_phosphoesterase_YjcG-like"/>
</dbReference>
<dbReference type="AlphaFoldDB" id="A0AA42DKB1"/>
<reference evidence="1" key="1">
    <citation type="journal article" date="2023" name="Int. J. Syst. Evol. Microbiol.">
        <title>&lt;i&gt;Holtiella tumoricola&lt;/i&gt; gen. nov. sp. nov., isolated from a human clinical sample.</title>
        <authorList>
            <person name="Allen-Vercoe E."/>
            <person name="Daigneault M.C."/>
            <person name="Vancuren S.J."/>
            <person name="Cochrane K."/>
            <person name="O'Neal L.L."/>
            <person name="Sankaranarayanan K."/>
            <person name="Lawson P.A."/>
        </authorList>
    </citation>
    <scope>NUCLEOTIDE SEQUENCE</scope>
    <source>
        <strain evidence="1">CC70A</strain>
    </source>
</reference>
<dbReference type="EMBL" id="JAQIFT010000010">
    <property type="protein sequence ID" value="MDA3730288.1"/>
    <property type="molecule type" value="Genomic_DNA"/>
</dbReference>
<accession>A0AA42DKB1</accession>
<proteinExistence type="predicted"/>
<dbReference type="Pfam" id="PF13563">
    <property type="entry name" value="2_5_RNA_ligase2"/>
    <property type="match status" value="1"/>
</dbReference>
<dbReference type="InterPro" id="IPR009097">
    <property type="entry name" value="Cyclic_Pdiesterase"/>
</dbReference>